<dbReference type="EMBL" id="MG727697">
    <property type="protein sequence ID" value="AUS03473.1"/>
    <property type="molecule type" value="Genomic_DNA"/>
</dbReference>
<sequence length="23" mass="2689">MRVKGHITISETGHQYVLYKLSK</sequence>
<proteinExistence type="predicted"/>
<evidence type="ECO:0000313" key="1">
    <source>
        <dbReference type="EMBL" id="AUS03473.1"/>
    </source>
</evidence>
<evidence type="ECO:0000313" key="2">
    <source>
        <dbReference type="Proteomes" id="UP000240865"/>
    </source>
</evidence>
<keyword evidence="2" id="KW-1185">Reference proteome</keyword>
<name>A0A2I7SC47_9CAUD</name>
<protein>
    <submittedName>
        <fullName evidence="1">Uncharacterized protein</fullName>
    </submittedName>
</protein>
<organism evidence="1 2">
    <name type="scientific">Paenibacillus phage Dragolir</name>
    <dbReference type="NCBI Taxonomy" id="2070190"/>
    <lineage>
        <taxon>Viruses</taxon>
        <taxon>Duplodnaviria</taxon>
        <taxon>Heunggongvirae</taxon>
        <taxon>Uroviricota</taxon>
        <taxon>Caudoviricetes</taxon>
        <taxon>Gochnauervirinae</taxon>
        <taxon>Dragolirvirus</taxon>
        <taxon>Dragolirvirus dragolir</taxon>
    </lineage>
</organism>
<accession>A0A2I7SC47</accession>
<dbReference type="Proteomes" id="UP000240865">
    <property type="component" value="Segment"/>
</dbReference>
<reference evidence="1 2" key="1">
    <citation type="submission" date="2017-12" db="EMBL/GenBank/DDBJ databases">
        <authorList>
            <person name="Hurst M.R.H."/>
        </authorList>
    </citation>
    <scope>NUCLEOTIDE SEQUENCE [LARGE SCALE GENOMIC DNA]</scope>
</reference>
<gene>
    <name evidence="1" type="ORF">DRAGOLIR_67</name>
</gene>